<feature type="compositionally biased region" description="Basic and acidic residues" evidence="20">
    <location>
        <begin position="216"/>
        <end position="245"/>
    </location>
</feature>
<keyword evidence="16" id="KW-0137">Centromere</keyword>
<keyword evidence="8" id="KW-0493">Microtubule</keyword>
<name>A0A4Y9YZX7_9APHY</name>
<feature type="region of interest" description="Disordered" evidence="20">
    <location>
        <begin position="1"/>
        <end position="102"/>
    </location>
</feature>
<keyword evidence="14" id="KW-0539">Nucleus</keyword>
<dbReference type="EMBL" id="SEKV01000042">
    <property type="protein sequence ID" value="TFY67924.1"/>
    <property type="molecule type" value="Genomic_DNA"/>
</dbReference>
<dbReference type="GO" id="GO:0042729">
    <property type="term" value="C:DASH complex"/>
    <property type="evidence" value="ECO:0007669"/>
    <property type="project" value="InterPro"/>
</dbReference>
<comment type="subcellular location">
    <subcellularLocation>
        <location evidence="3">Chromosome</location>
        <location evidence="3">Centromere</location>
        <location evidence="3">Kinetochore</location>
    </subcellularLocation>
    <subcellularLocation>
        <location evidence="2">Cytoplasm</location>
        <location evidence="2">Cytoskeleton</location>
        <location evidence="2">Spindle</location>
    </subcellularLocation>
    <subcellularLocation>
        <location evidence="1">Nucleus</location>
    </subcellularLocation>
</comment>
<evidence type="ECO:0000313" key="22">
    <source>
        <dbReference type="Proteomes" id="UP000298390"/>
    </source>
</evidence>
<keyword evidence="15" id="KW-0131">Cell cycle</keyword>
<dbReference type="InterPro" id="IPR013960">
    <property type="entry name" value="DASH_Duo1"/>
</dbReference>
<gene>
    <name evidence="21" type="ORF">EVJ58_g1343</name>
</gene>
<evidence type="ECO:0000256" key="8">
    <source>
        <dbReference type="ARBA" id="ARBA00022701"/>
    </source>
</evidence>
<evidence type="ECO:0000256" key="5">
    <source>
        <dbReference type="ARBA" id="ARBA00022454"/>
    </source>
</evidence>
<dbReference type="AlphaFoldDB" id="A0A4Y9YZX7"/>
<keyword evidence="12 19" id="KW-0175">Coiled coil</keyword>
<dbReference type="Proteomes" id="UP000298390">
    <property type="component" value="Unassembled WGS sequence"/>
</dbReference>
<keyword evidence="6" id="KW-0963">Cytoplasm</keyword>
<evidence type="ECO:0000256" key="9">
    <source>
        <dbReference type="ARBA" id="ARBA00022776"/>
    </source>
</evidence>
<proteinExistence type="inferred from homology"/>
<dbReference type="PANTHER" id="PTHR28216">
    <property type="entry name" value="DASH COMPLEX SUBUNIT DUO1"/>
    <property type="match status" value="1"/>
</dbReference>
<evidence type="ECO:0000256" key="4">
    <source>
        <dbReference type="ARBA" id="ARBA00005366"/>
    </source>
</evidence>
<evidence type="ECO:0000256" key="12">
    <source>
        <dbReference type="ARBA" id="ARBA00023054"/>
    </source>
</evidence>
<keyword evidence="10" id="KW-0159">Chromosome partition</keyword>
<dbReference type="STRING" id="34475.A0A4Y9YZX7"/>
<feature type="compositionally biased region" description="Polar residues" evidence="20">
    <location>
        <begin position="1"/>
        <end position="13"/>
    </location>
</feature>
<evidence type="ECO:0000256" key="11">
    <source>
        <dbReference type="ARBA" id="ARBA00022838"/>
    </source>
</evidence>
<evidence type="ECO:0000256" key="20">
    <source>
        <dbReference type="SAM" id="MobiDB-lite"/>
    </source>
</evidence>
<evidence type="ECO:0000256" key="2">
    <source>
        <dbReference type="ARBA" id="ARBA00004186"/>
    </source>
</evidence>
<dbReference type="GO" id="GO:0000278">
    <property type="term" value="P:mitotic cell cycle"/>
    <property type="evidence" value="ECO:0007669"/>
    <property type="project" value="InterPro"/>
</dbReference>
<dbReference type="Pfam" id="PF08651">
    <property type="entry name" value="DASH_Duo1"/>
    <property type="match status" value="1"/>
</dbReference>
<evidence type="ECO:0000256" key="19">
    <source>
        <dbReference type="SAM" id="Coils"/>
    </source>
</evidence>
<evidence type="ECO:0000256" key="3">
    <source>
        <dbReference type="ARBA" id="ARBA00004629"/>
    </source>
</evidence>
<evidence type="ECO:0000256" key="1">
    <source>
        <dbReference type="ARBA" id="ARBA00004123"/>
    </source>
</evidence>
<evidence type="ECO:0000256" key="10">
    <source>
        <dbReference type="ARBA" id="ARBA00022829"/>
    </source>
</evidence>
<feature type="compositionally biased region" description="Low complexity" evidence="20">
    <location>
        <begin position="42"/>
        <end position="51"/>
    </location>
</feature>
<protein>
    <recommendedName>
        <fullName evidence="17">DASH complex subunit DUO1</fullName>
    </recommendedName>
    <alternativeName>
        <fullName evidence="18">Outer kinetochore protein DUO1</fullName>
    </alternativeName>
</protein>
<feature type="compositionally biased region" description="Low complexity" evidence="20">
    <location>
        <begin position="14"/>
        <end position="33"/>
    </location>
</feature>
<evidence type="ECO:0000256" key="7">
    <source>
        <dbReference type="ARBA" id="ARBA00022618"/>
    </source>
</evidence>
<evidence type="ECO:0000256" key="15">
    <source>
        <dbReference type="ARBA" id="ARBA00023306"/>
    </source>
</evidence>
<dbReference type="GO" id="GO:0051301">
    <property type="term" value="P:cell division"/>
    <property type="evidence" value="ECO:0007669"/>
    <property type="project" value="UniProtKB-KW"/>
</dbReference>
<reference evidence="21 22" key="1">
    <citation type="submission" date="2019-01" db="EMBL/GenBank/DDBJ databases">
        <title>Genome sequencing of the rare red list fungi Fomitopsis rosea.</title>
        <authorList>
            <person name="Buettner E."/>
            <person name="Kellner H."/>
        </authorList>
    </citation>
    <scope>NUCLEOTIDE SEQUENCE [LARGE SCALE GENOMIC DNA]</scope>
    <source>
        <strain evidence="21 22">DSM 105464</strain>
    </source>
</reference>
<sequence>MDSPNISELNFEQSGSRLLSESSLLPSSSSSLSRTGPGGDDLSLSELSLSERPQPAPSRRPKFSLLAQPLPQKDSLHQDESAIAEEDAETEDAGLDHTMTQEDVEKARKLAVRTREEKLQHDLFILKKLNSAFEVYKEALKEAKSSTERVAEQLKHTDALLDKYVNILSKTEDAARLIMDDRWQGAEADEDFLEREYQEKLERARREEEERMLAAERERERLEREEQERKEAEDRTRVERERAEAAKAVGRGSGVRGVRGTRASMRGMKGVARAGDTHCNCEHKRYSRDYKYNRSQTTHHVYSANRIYHPWSSSFQAKLKLSLESHERSQCPPISDDLTPVAVVVVQVLFGFSQGEAYADGDHDPASGLETPQRTHAMYAHGVCETSYVALGYLALVKSHETAHRGPIP</sequence>
<evidence type="ECO:0000256" key="13">
    <source>
        <dbReference type="ARBA" id="ARBA00023212"/>
    </source>
</evidence>
<evidence type="ECO:0000256" key="6">
    <source>
        <dbReference type="ARBA" id="ARBA00022490"/>
    </source>
</evidence>
<keyword evidence="5" id="KW-0158">Chromosome</keyword>
<accession>A0A4Y9YZX7</accession>
<feature type="coiled-coil region" evidence="19">
    <location>
        <begin position="126"/>
        <end position="157"/>
    </location>
</feature>
<evidence type="ECO:0000313" key="21">
    <source>
        <dbReference type="EMBL" id="TFY67924.1"/>
    </source>
</evidence>
<dbReference type="GO" id="GO:0007059">
    <property type="term" value="P:chromosome segregation"/>
    <property type="evidence" value="ECO:0007669"/>
    <property type="project" value="UniProtKB-KW"/>
</dbReference>
<dbReference type="GO" id="GO:0072686">
    <property type="term" value="C:mitotic spindle"/>
    <property type="evidence" value="ECO:0007669"/>
    <property type="project" value="InterPro"/>
</dbReference>
<comment type="caution">
    <text evidence="21">The sequence shown here is derived from an EMBL/GenBank/DDBJ whole genome shotgun (WGS) entry which is preliminary data.</text>
</comment>
<keyword evidence="7" id="KW-0132">Cell division</keyword>
<evidence type="ECO:0000256" key="14">
    <source>
        <dbReference type="ARBA" id="ARBA00023242"/>
    </source>
</evidence>
<keyword evidence="11" id="KW-0995">Kinetochore</keyword>
<dbReference type="PANTHER" id="PTHR28216:SF1">
    <property type="entry name" value="DASH COMPLEX SUBUNIT DUO1"/>
    <property type="match status" value="1"/>
</dbReference>
<keyword evidence="13" id="KW-0206">Cytoskeleton</keyword>
<feature type="region of interest" description="Disordered" evidence="20">
    <location>
        <begin position="216"/>
        <end position="259"/>
    </location>
</feature>
<organism evidence="21 22">
    <name type="scientific">Rhodofomes roseus</name>
    <dbReference type="NCBI Taxonomy" id="34475"/>
    <lineage>
        <taxon>Eukaryota</taxon>
        <taxon>Fungi</taxon>
        <taxon>Dikarya</taxon>
        <taxon>Basidiomycota</taxon>
        <taxon>Agaricomycotina</taxon>
        <taxon>Agaricomycetes</taxon>
        <taxon>Polyporales</taxon>
        <taxon>Rhodofomes</taxon>
    </lineage>
</organism>
<evidence type="ECO:0000256" key="16">
    <source>
        <dbReference type="ARBA" id="ARBA00023328"/>
    </source>
</evidence>
<feature type="compositionally biased region" description="Acidic residues" evidence="20">
    <location>
        <begin position="82"/>
        <end position="93"/>
    </location>
</feature>
<evidence type="ECO:0000256" key="18">
    <source>
        <dbReference type="ARBA" id="ARBA00044358"/>
    </source>
</evidence>
<evidence type="ECO:0000256" key="17">
    <source>
        <dbReference type="ARBA" id="ARBA00044152"/>
    </source>
</evidence>
<keyword evidence="9" id="KW-0498">Mitosis</keyword>
<comment type="similarity">
    <text evidence="4">Belongs to the DASH complex DUO1 family.</text>
</comment>
<dbReference type="GO" id="GO:0005874">
    <property type="term" value="C:microtubule"/>
    <property type="evidence" value="ECO:0007669"/>
    <property type="project" value="UniProtKB-KW"/>
</dbReference>